<organism evidence="2 3">
    <name type="scientific">Caenorhabditis bovis</name>
    <dbReference type="NCBI Taxonomy" id="2654633"/>
    <lineage>
        <taxon>Eukaryota</taxon>
        <taxon>Metazoa</taxon>
        <taxon>Ecdysozoa</taxon>
        <taxon>Nematoda</taxon>
        <taxon>Chromadorea</taxon>
        <taxon>Rhabditida</taxon>
        <taxon>Rhabditina</taxon>
        <taxon>Rhabditomorpha</taxon>
        <taxon>Rhabditoidea</taxon>
        <taxon>Rhabditidae</taxon>
        <taxon>Peloderinae</taxon>
        <taxon>Caenorhabditis</taxon>
    </lineage>
</organism>
<sequence>MSTDQQCAVNDENQVVEHSPESIEYLQRMQRYMRILQFKQQTIADELEPKKEPVPPQNNAPVQDLQIRNLPPLKLKIDITLEITVRNNGMMPEEELLRIINEGPSEDELPYFKMDNCNPNKDDNQELDVVPEDVQPSAQSSSFYPTNYLQFNQTLARITAELDNAIREVIRKAETVNEIAEANTVSLRARPEEMQLVPINRSAHLNGNPNAQVPALPCNVSNEAAGQARQEPSVAEGMFLRLTGYYGDVRLDTEERMRRDRVDPAASRDKTDKRVKKERDEMCLNFFSLS</sequence>
<reference evidence="2 3" key="1">
    <citation type="submission" date="2020-04" db="EMBL/GenBank/DDBJ databases">
        <authorList>
            <person name="Laetsch R D."/>
            <person name="Stevens L."/>
            <person name="Kumar S."/>
            <person name="Blaxter L. M."/>
        </authorList>
    </citation>
    <scope>NUCLEOTIDE SEQUENCE [LARGE SCALE GENOMIC DNA]</scope>
</reference>
<protein>
    <submittedName>
        <fullName evidence="2">Uncharacterized protein</fullName>
    </submittedName>
</protein>
<name>A0A8S1ECT7_9PELO</name>
<comment type="caution">
    <text evidence="2">The sequence shown here is derived from an EMBL/GenBank/DDBJ whole genome shotgun (WGS) entry which is preliminary data.</text>
</comment>
<evidence type="ECO:0000256" key="1">
    <source>
        <dbReference type="SAM" id="MobiDB-lite"/>
    </source>
</evidence>
<accession>A0A8S1ECT7</accession>
<keyword evidence="3" id="KW-1185">Reference proteome</keyword>
<dbReference type="EMBL" id="CADEPM010000002">
    <property type="protein sequence ID" value="CAB3399798.1"/>
    <property type="molecule type" value="Genomic_DNA"/>
</dbReference>
<proteinExistence type="predicted"/>
<gene>
    <name evidence="2" type="ORF">CBOVIS_LOCUS2865</name>
</gene>
<evidence type="ECO:0000313" key="2">
    <source>
        <dbReference type="EMBL" id="CAB3399798.1"/>
    </source>
</evidence>
<dbReference type="AlphaFoldDB" id="A0A8S1ECT7"/>
<dbReference type="Proteomes" id="UP000494206">
    <property type="component" value="Unassembled WGS sequence"/>
</dbReference>
<evidence type="ECO:0000313" key="3">
    <source>
        <dbReference type="Proteomes" id="UP000494206"/>
    </source>
</evidence>
<feature type="region of interest" description="Disordered" evidence="1">
    <location>
        <begin position="257"/>
        <end position="276"/>
    </location>
</feature>